<keyword evidence="1" id="KW-0378">Hydrolase</keyword>
<dbReference type="Pfam" id="PF07228">
    <property type="entry name" value="SpoIIE"/>
    <property type="match status" value="1"/>
</dbReference>
<accession>A0A9W6RS83</accession>
<dbReference type="GO" id="GO:0016791">
    <property type="term" value="F:phosphatase activity"/>
    <property type="evidence" value="ECO:0007669"/>
    <property type="project" value="TreeGrafter"/>
</dbReference>
<name>A0A9W6RS83_9ACTN</name>
<keyword evidence="2" id="KW-0812">Transmembrane</keyword>
<feature type="transmembrane region" description="Helical" evidence="2">
    <location>
        <begin position="46"/>
        <end position="72"/>
    </location>
</feature>
<reference evidence="4" key="1">
    <citation type="submission" date="2023-03" db="EMBL/GenBank/DDBJ databases">
        <title>Actinoallomurus iriomotensis NBRC 103681.</title>
        <authorList>
            <person name="Ichikawa N."/>
            <person name="Sato H."/>
            <person name="Tonouchi N."/>
        </authorList>
    </citation>
    <scope>NUCLEOTIDE SEQUENCE</scope>
    <source>
        <strain evidence="4">NBRC 103681</strain>
    </source>
</reference>
<evidence type="ECO:0000313" key="4">
    <source>
        <dbReference type="EMBL" id="GLY80823.1"/>
    </source>
</evidence>
<evidence type="ECO:0000259" key="3">
    <source>
        <dbReference type="SMART" id="SM00331"/>
    </source>
</evidence>
<dbReference type="InterPro" id="IPR052016">
    <property type="entry name" value="Bact_Sigma-Reg"/>
</dbReference>
<sequence length="367" mass="38702">MRLTWYAALRRSWRPGPALLVIPLVVIVVIVVTDVAIGPGIHLGPLLIVAPAITAAFAGPGLVALIAVVAVAGELVTVLIERGAGTMENETHIVALAVVSALIVFFATVRERHRRQLTKVREVAEIAQHALMRPLPERIGPLRIASVYITAEQEAQIGGDLYAAARIRSGTRVIVGDVRGNGLAAIDTSALVAGAFRAAAHQQAALPELLDFLDNAACFEPAKQDTDGTDAEECFVTAVAVDIPDDEPIVHIINRGHPAPLLLSGDRVVELAAREPALPLGLGGLARTGGKADSFPFAPGDLLLLYTDGVIEARDAGGRFYPLAERVAGWPRTDPGGLIARLRDDLTAHVRGRLGDDAAMIAILRSA</sequence>
<feature type="transmembrane region" description="Helical" evidence="2">
    <location>
        <begin position="92"/>
        <end position="109"/>
    </location>
</feature>
<comment type="caution">
    <text evidence="4">The sequence shown here is derived from an EMBL/GenBank/DDBJ whole genome shotgun (WGS) entry which is preliminary data.</text>
</comment>
<organism evidence="4 5">
    <name type="scientific">Actinoallomurus iriomotensis</name>
    <dbReference type="NCBI Taxonomy" id="478107"/>
    <lineage>
        <taxon>Bacteria</taxon>
        <taxon>Bacillati</taxon>
        <taxon>Actinomycetota</taxon>
        <taxon>Actinomycetes</taxon>
        <taxon>Streptosporangiales</taxon>
        <taxon>Thermomonosporaceae</taxon>
        <taxon>Actinoallomurus</taxon>
    </lineage>
</organism>
<dbReference type="RefSeq" id="WP_285634316.1">
    <property type="nucleotide sequence ID" value="NZ_BSTJ01000016.1"/>
</dbReference>
<dbReference type="FunFam" id="3.60.40.10:FF:000058">
    <property type="entry name" value="Stage II sporulation protein E"/>
    <property type="match status" value="1"/>
</dbReference>
<protein>
    <recommendedName>
        <fullName evidence="3">PPM-type phosphatase domain-containing protein</fullName>
    </recommendedName>
</protein>
<gene>
    <name evidence="4" type="ORF">Airi01_090900</name>
</gene>
<dbReference type="PANTHER" id="PTHR43156">
    <property type="entry name" value="STAGE II SPORULATION PROTEIN E-RELATED"/>
    <property type="match status" value="1"/>
</dbReference>
<evidence type="ECO:0000313" key="5">
    <source>
        <dbReference type="Proteomes" id="UP001165135"/>
    </source>
</evidence>
<keyword evidence="2" id="KW-1133">Transmembrane helix</keyword>
<dbReference type="PANTHER" id="PTHR43156:SF2">
    <property type="entry name" value="STAGE II SPORULATION PROTEIN E"/>
    <property type="match status" value="1"/>
</dbReference>
<keyword evidence="2" id="KW-0472">Membrane</keyword>
<dbReference type="InterPro" id="IPR001932">
    <property type="entry name" value="PPM-type_phosphatase-like_dom"/>
</dbReference>
<feature type="transmembrane region" description="Helical" evidence="2">
    <location>
        <begin position="20"/>
        <end position="39"/>
    </location>
</feature>
<dbReference type="SMART" id="SM00331">
    <property type="entry name" value="PP2C_SIG"/>
    <property type="match status" value="1"/>
</dbReference>
<dbReference type="InterPro" id="IPR036457">
    <property type="entry name" value="PPM-type-like_dom_sf"/>
</dbReference>
<dbReference type="AlphaFoldDB" id="A0A9W6RS83"/>
<feature type="domain" description="PPM-type phosphatase" evidence="3">
    <location>
        <begin position="142"/>
        <end position="365"/>
    </location>
</feature>
<dbReference type="Proteomes" id="UP001165135">
    <property type="component" value="Unassembled WGS sequence"/>
</dbReference>
<dbReference type="EMBL" id="BSTJ01000016">
    <property type="protein sequence ID" value="GLY80823.1"/>
    <property type="molecule type" value="Genomic_DNA"/>
</dbReference>
<evidence type="ECO:0000256" key="2">
    <source>
        <dbReference type="SAM" id="Phobius"/>
    </source>
</evidence>
<evidence type="ECO:0000256" key="1">
    <source>
        <dbReference type="ARBA" id="ARBA00022801"/>
    </source>
</evidence>
<dbReference type="Gene3D" id="3.60.40.10">
    <property type="entry name" value="PPM-type phosphatase domain"/>
    <property type="match status" value="1"/>
</dbReference>
<proteinExistence type="predicted"/>